<organism evidence="2">
    <name type="scientific">Xanthomonas euvesicatoria pv. vesicatoria (strain 85-10)</name>
    <name type="common">Xanthomonas campestris pv. vesicatoria</name>
    <dbReference type="NCBI Taxonomy" id="316273"/>
    <lineage>
        <taxon>Bacteria</taxon>
        <taxon>Pseudomonadati</taxon>
        <taxon>Pseudomonadota</taxon>
        <taxon>Gammaproteobacteria</taxon>
        <taxon>Lysobacterales</taxon>
        <taxon>Lysobacteraceae</taxon>
        <taxon>Xanthomonas</taxon>
    </lineage>
</organism>
<gene>
    <name evidence="1" type="ordered locus">XCV3141</name>
</gene>
<evidence type="ECO:0000313" key="2">
    <source>
        <dbReference type="Proteomes" id="UP000007069"/>
    </source>
</evidence>
<reference evidence="1 2" key="1">
    <citation type="journal article" date="2005" name="J. Bacteriol.">
        <title>Insights into genome plasticity and pathogenicity of the plant pathogenic Bacterium Xanthomonas campestris pv. vesicatoria revealed by the complete genome sequence.</title>
        <authorList>
            <person name="Thieme F."/>
            <person name="Koebnik R."/>
            <person name="Bekel T."/>
            <person name="Berger C."/>
            <person name="Boch J."/>
            <person name="Buettner D."/>
            <person name="Caldana C."/>
            <person name="Gaigalat L."/>
            <person name="Goesmann A."/>
            <person name="Kay S."/>
            <person name="Kirchner O."/>
            <person name="Lanz C."/>
            <person name="Linke B."/>
            <person name="McHardy A.C."/>
            <person name="Meyer F."/>
            <person name="Mittenhuber G."/>
            <person name="Nies D.H."/>
            <person name="Niesbach-Kloesgen U."/>
            <person name="Patschkowski T."/>
            <person name="Rueckert C."/>
            <person name="Rupp O."/>
            <person name="Schneicker S."/>
            <person name="Schuster S.C."/>
            <person name="Vorhoelter F.J."/>
            <person name="Weber E."/>
            <person name="Puehler A."/>
            <person name="Bonas U."/>
            <person name="Bartels D."/>
            <person name="Kaiser O."/>
        </authorList>
    </citation>
    <scope>NUCLEOTIDE SEQUENCE [LARGE SCALE GENOMIC DNA]</scope>
    <source>
        <strain evidence="1 2">85-10</strain>
    </source>
</reference>
<proteinExistence type="predicted"/>
<dbReference type="AlphaFoldDB" id="Q3BQU1"/>
<dbReference type="HOGENOM" id="CLU_2319386_0_0_6"/>
<accession>Q3BQU1</accession>
<sequence length="99" mass="10738">MAGDLVPATLDRASPGNPFAGRCVFDSATVHALIRALKCPQAVQCHHHLLATHSRQRRDVLARDIAPGLFFAASLNTLIGVRLPARWVYQIHFGQSGNA</sequence>
<protein>
    <submittedName>
        <fullName evidence="1">Uncharacterized protein</fullName>
    </submittedName>
</protein>
<dbReference type="EMBL" id="AM039952">
    <property type="protein sequence ID" value="CAJ24872.1"/>
    <property type="molecule type" value="Genomic_DNA"/>
</dbReference>
<dbReference type="KEGG" id="xcv:XCV3141"/>
<dbReference type="Proteomes" id="UP000007069">
    <property type="component" value="Chromosome"/>
</dbReference>
<evidence type="ECO:0000313" key="1">
    <source>
        <dbReference type="EMBL" id="CAJ24872.1"/>
    </source>
</evidence>
<name>Q3BQU1_XANE5</name>